<keyword evidence="2" id="KW-0479">Metal-binding</keyword>
<dbReference type="Gene3D" id="2.60.120.650">
    <property type="entry name" value="Cupin"/>
    <property type="match status" value="1"/>
</dbReference>
<reference evidence="7 8" key="1">
    <citation type="submission" date="2019-04" db="EMBL/GenBank/DDBJ databases">
        <title>Salinimonas iocasae sp. nov., a halophilic bacterium isolated from the outer tube casing of tubeworms in Okinawa Trough.</title>
        <authorList>
            <person name="Zhang H."/>
            <person name="Wang H."/>
            <person name="Li C."/>
        </authorList>
    </citation>
    <scope>NUCLEOTIDE SEQUENCE [LARGE SCALE GENOMIC DNA]</scope>
    <source>
        <strain evidence="7 8">KX18D6</strain>
    </source>
</reference>
<keyword evidence="8" id="KW-1185">Reference proteome</keyword>
<evidence type="ECO:0000256" key="1">
    <source>
        <dbReference type="ARBA" id="ARBA00001954"/>
    </source>
</evidence>
<evidence type="ECO:0000256" key="4">
    <source>
        <dbReference type="ARBA" id="ARBA00023002"/>
    </source>
</evidence>
<dbReference type="AlphaFoldDB" id="A0A5B7YC98"/>
<dbReference type="InterPro" id="IPR039994">
    <property type="entry name" value="NO66-like"/>
</dbReference>
<dbReference type="KEGG" id="salk:FBQ74_07400"/>
<dbReference type="InterPro" id="IPR046799">
    <property type="entry name" value="ROXA-like_wH"/>
</dbReference>
<protein>
    <submittedName>
        <fullName evidence="7">Cupin domain-containing protein</fullName>
    </submittedName>
</protein>
<dbReference type="InterPro" id="IPR003347">
    <property type="entry name" value="JmjC_dom"/>
</dbReference>
<dbReference type="Pfam" id="PF08007">
    <property type="entry name" value="JmjC_2"/>
    <property type="match status" value="1"/>
</dbReference>
<dbReference type="OrthoDB" id="9764016at2"/>
<dbReference type="GO" id="GO:0016706">
    <property type="term" value="F:2-oxoglutarate-dependent dioxygenase activity"/>
    <property type="evidence" value="ECO:0007669"/>
    <property type="project" value="TreeGrafter"/>
</dbReference>
<dbReference type="Gene3D" id="3.40.366.30">
    <property type="entry name" value="50S ribosomal protein L16 arginine hydroxylase, Chain A, Domain 2"/>
    <property type="match status" value="1"/>
</dbReference>
<dbReference type="EMBL" id="CP039852">
    <property type="protein sequence ID" value="QCZ93322.1"/>
    <property type="molecule type" value="Genomic_DNA"/>
</dbReference>
<dbReference type="PROSITE" id="PS51184">
    <property type="entry name" value="JMJC"/>
    <property type="match status" value="1"/>
</dbReference>
<keyword evidence="3" id="KW-0223">Dioxygenase</keyword>
<dbReference type="GO" id="GO:0046872">
    <property type="term" value="F:metal ion binding"/>
    <property type="evidence" value="ECO:0007669"/>
    <property type="project" value="UniProtKB-KW"/>
</dbReference>
<comment type="cofactor">
    <cofactor evidence="1">
        <name>Fe(2+)</name>
        <dbReference type="ChEBI" id="CHEBI:29033"/>
    </cofactor>
</comment>
<name>A0A5B7YC98_9ALTE</name>
<evidence type="ECO:0000259" key="6">
    <source>
        <dbReference type="PROSITE" id="PS51184"/>
    </source>
</evidence>
<feature type="domain" description="JmjC" evidence="6">
    <location>
        <begin position="96"/>
        <end position="223"/>
    </location>
</feature>
<gene>
    <name evidence="7" type="ORF">FBQ74_07400</name>
</gene>
<evidence type="ECO:0000256" key="5">
    <source>
        <dbReference type="ARBA" id="ARBA00023004"/>
    </source>
</evidence>
<evidence type="ECO:0000256" key="2">
    <source>
        <dbReference type="ARBA" id="ARBA00022723"/>
    </source>
</evidence>
<keyword evidence="4" id="KW-0560">Oxidoreductase</keyword>
<dbReference type="SMART" id="SM00558">
    <property type="entry name" value="JmjC"/>
    <property type="match status" value="1"/>
</dbReference>
<evidence type="ECO:0000256" key="3">
    <source>
        <dbReference type="ARBA" id="ARBA00022964"/>
    </source>
</evidence>
<sequence>MRIFTLQSVNFDIDDFLSNYWQKRPVVLRQALSDFSDFLDEHDLAGLSEDDEVDSRIIQNTDGNWHVTQGPFEDFAPLCKGKWTLLVQGVDKYLDEASELMRTFSFIPHWRMDDLMVSFANAGAGVGPHLDQYDVFLLQGKGQRHWKVGEPGEHETHYPHPLLSQIDGFEPVIDTVLQPGDVLYIPPGWPHDGVAVNDCLTYSIGFRAPDQSQLFDILPDMFEESGTGNIRFSDPTRTRAADPSSVSPEDLRQLKLLIKNALDTDACDTALLRFLSNQYLPEQVPETLISRSDVKNALENGIDIVPSPGCRPVYTSESDNFTFYVNGEAFTCDEKYKAMMLANFTGRPLPPSLTSRADCTIFDLLATLINKGYWAME</sequence>
<dbReference type="Pfam" id="PF20514">
    <property type="entry name" value="WHD_ROXA"/>
    <property type="match status" value="1"/>
</dbReference>
<dbReference type="SUPFAM" id="SSF51197">
    <property type="entry name" value="Clavaminate synthase-like"/>
    <property type="match status" value="1"/>
</dbReference>
<proteinExistence type="predicted"/>
<evidence type="ECO:0000313" key="7">
    <source>
        <dbReference type="EMBL" id="QCZ93322.1"/>
    </source>
</evidence>
<dbReference type="PANTHER" id="PTHR13096:SF8">
    <property type="entry name" value="RIBOSOMAL OXYGENASE 1"/>
    <property type="match status" value="1"/>
</dbReference>
<organism evidence="7 8">
    <name type="scientific">Salinimonas iocasae</name>
    <dbReference type="NCBI Taxonomy" id="2572577"/>
    <lineage>
        <taxon>Bacteria</taxon>
        <taxon>Pseudomonadati</taxon>
        <taxon>Pseudomonadota</taxon>
        <taxon>Gammaproteobacteria</taxon>
        <taxon>Alteromonadales</taxon>
        <taxon>Alteromonadaceae</taxon>
        <taxon>Alteromonas/Salinimonas group</taxon>
        <taxon>Salinimonas</taxon>
    </lineage>
</organism>
<dbReference type="PANTHER" id="PTHR13096">
    <property type="entry name" value="MINA53 MYC INDUCED NUCLEAR ANTIGEN"/>
    <property type="match status" value="1"/>
</dbReference>
<evidence type="ECO:0000313" key="8">
    <source>
        <dbReference type="Proteomes" id="UP000304912"/>
    </source>
</evidence>
<accession>A0A5B7YC98</accession>
<keyword evidence="5" id="KW-0408">Iron</keyword>
<dbReference type="Proteomes" id="UP000304912">
    <property type="component" value="Chromosome"/>
</dbReference>